<accession>A0A5B7DNI1</accession>
<protein>
    <submittedName>
        <fullName evidence="2">Uncharacterized protein</fullName>
    </submittedName>
</protein>
<evidence type="ECO:0000313" key="3">
    <source>
        <dbReference type="Proteomes" id="UP000324222"/>
    </source>
</evidence>
<feature type="region of interest" description="Disordered" evidence="1">
    <location>
        <begin position="1"/>
        <end position="38"/>
    </location>
</feature>
<gene>
    <name evidence="2" type="ORF">E2C01_015543</name>
</gene>
<keyword evidence="3" id="KW-1185">Reference proteome</keyword>
<evidence type="ECO:0000256" key="1">
    <source>
        <dbReference type="SAM" id="MobiDB-lite"/>
    </source>
</evidence>
<dbReference type="EMBL" id="VSRR010001097">
    <property type="protein sequence ID" value="MPC22526.1"/>
    <property type="molecule type" value="Genomic_DNA"/>
</dbReference>
<sequence length="59" mass="6191">MSPAKPRHLAEPRDLHTFSGKSAGGCGGEGPATPRQLGTRHMSLPVTEVLVHCCVLPVC</sequence>
<proteinExistence type="predicted"/>
<dbReference type="AlphaFoldDB" id="A0A5B7DNI1"/>
<name>A0A5B7DNI1_PORTR</name>
<comment type="caution">
    <text evidence="2">The sequence shown here is derived from an EMBL/GenBank/DDBJ whole genome shotgun (WGS) entry which is preliminary data.</text>
</comment>
<evidence type="ECO:0000313" key="2">
    <source>
        <dbReference type="EMBL" id="MPC22526.1"/>
    </source>
</evidence>
<dbReference type="Proteomes" id="UP000324222">
    <property type="component" value="Unassembled WGS sequence"/>
</dbReference>
<organism evidence="2 3">
    <name type="scientific">Portunus trituberculatus</name>
    <name type="common">Swimming crab</name>
    <name type="synonym">Neptunus trituberculatus</name>
    <dbReference type="NCBI Taxonomy" id="210409"/>
    <lineage>
        <taxon>Eukaryota</taxon>
        <taxon>Metazoa</taxon>
        <taxon>Ecdysozoa</taxon>
        <taxon>Arthropoda</taxon>
        <taxon>Crustacea</taxon>
        <taxon>Multicrustacea</taxon>
        <taxon>Malacostraca</taxon>
        <taxon>Eumalacostraca</taxon>
        <taxon>Eucarida</taxon>
        <taxon>Decapoda</taxon>
        <taxon>Pleocyemata</taxon>
        <taxon>Brachyura</taxon>
        <taxon>Eubrachyura</taxon>
        <taxon>Portunoidea</taxon>
        <taxon>Portunidae</taxon>
        <taxon>Portuninae</taxon>
        <taxon>Portunus</taxon>
    </lineage>
</organism>
<reference evidence="2 3" key="1">
    <citation type="submission" date="2019-05" db="EMBL/GenBank/DDBJ databases">
        <title>Another draft genome of Portunus trituberculatus and its Hox gene families provides insights of decapod evolution.</title>
        <authorList>
            <person name="Jeong J.-H."/>
            <person name="Song I."/>
            <person name="Kim S."/>
            <person name="Choi T."/>
            <person name="Kim D."/>
            <person name="Ryu S."/>
            <person name="Kim W."/>
        </authorList>
    </citation>
    <scope>NUCLEOTIDE SEQUENCE [LARGE SCALE GENOMIC DNA]</scope>
    <source>
        <tissue evidence="2">Muscle</tissue>
    </source>
</reference>